<accession>A0A1W1X9W9</accession>
<dbReference type="InterPro" id="IPR029052">
    <property type="entry name" value="Metallo-depent_PP-like"/>
</dbReference>
<dbReference type="RefSeq" id="WP_084056746.1">
    <property type="nucleotide sequence ID" value="NZ_FWXF01000003.1"/>
</dbReference>
<sequence>MWTFLILFLTVYTTMHAVFHYRVRVLFGDRNLLLGLWLAFLGLMVLAPVVCRVLERLGHDLAARTLAYVGYTWMGFVFLGFWAAIAVGIVNGGAWTLNRLLGVHLNALPGRGAALAVIAVAGALTAYGALEAGRIRIERIQVPTDKLPPGHHRLVVAQISDVHLGLVGREARLRKILEAARSVSPDLLVSTGDLVDGATHSLEHLLPLFQSFQPPLGKVAIVGNHEYYAGIEAAVDLTRRAGFTVLRDQAVTVGSLLNVVGSDDTWRNRPERETQLLRSVPQSLFTLYLKHRPQVCPETVGLFDLQLSGHTHRGQIFPFTLFVALMYRYQNGTYDLGGGSLLHTNRGTGTWGPPIRVLAPPELTVIEIVRK</sequence>
<dbReference type="SUPFAM" id="SSF56300">
    <property type="entry name" value="Metallo-dependent phosphatases"/>
    <property type="match status" value="1"/>
</dbReference>
<dbReference type="Pfam" id="PF00149">
    <property type="entry name" value="Metallophos"/>
    <property type="match status" value="1"/>
</dbReference>
<dbReference type="EMBL" id="FWXF01000003">
    <property type="protein sequence ID" value="SMC20614.1"/>
    <property type="molecule type" value="Genomic_DNA"/>
</dbReference>
<dbReference type="PANTHER" id="PTHR31302:SF31">
    <property type="entry name" value="PHOSPHODIESTERASE YAEI"/>
    <property type="match status" value="1"/>
</dbReference>
<dbReference type="GO" id="GO:0009245">
    <property type="term" value="P:lipid A biosynthetic process"/>
    <property type="evidence" value="ECO:0007669"/>
    <property type="project" value="TreeGrafter"/>
</dbReference>
<feature type="domain" description="Calcineurin-like phosphoesterase" evidence="4">
    <location>
        <begin position="156"/>
        <end position="313"/>
    </location>
</feature>
<evidence type="ECO:0000313" key="5">
    <source>
        <dbReference type="EMBL" id="SMC20614.1"/>
    </source>
</evidence>
<dbReference type="CDD" id="cd07385">
    <property type="entry name" value="MPP_YkuE_C"/>
    <property type="match status" value="1"/>
</dbReference>
<keyword evidence="1" id="KW-0479">Metal-binding</keyword>
<proteinExistence type="predicted"/>
<evidence type="ECO:0000259" key="4">
    <source>
        <dbReference type="Pfam" id="PF00149"/>
    </source>
</evidence>
<dbReference type="PANTHER" id="PTHR31302">
    <property type="entry name" value="TRANSMEMBRANE PROTEIN WITH METALLOPHOSPHOESTERASE DOMAIN-RELATED"/>
    <property type="match status" value="1"/>
</dbReference>
<dbReference type="Proteomes" id="UP000192783">
    <property type="component" value="Unassembled WGS sequence"/>
</dbReference>
<evidence type="ECO:0000256" key="3">
    <source>
        <dbReference type="SAM" id="Phobius"/>
    </source>
</evidence>
<organism evidence="5 6">
    <name type="scientific">Desulfacinum hydrothermale DSM 13146</name>
    <dbReference type="NCBI Taxonomy" id="1121390"/>
    <lineage>
        <taxon>Bacteria</taxon>
        <taxon>Pseudomonadati</taxon>
        <taxon>Thermodesulfobacteriota</taxon>
        <taxon>Syntrophobacteria</taxon>
        <taxon>Syntrophobacterales</taxon>
        <taxon>Syntrophobacteraceae</taxon>
        <taxon>Desulfacinum</taxon>
    </lineage>
</organism>
<keyword evidence="2" id="KW-0378">Hydrolase</keyword>
<dbReference type="STRING" id="1121390.SAMN02746041_00969"/>
<dbReference type="AlphaFoldDB" id="A0A1W1X9W9"/>
<keyword evidence="6" id="KW-1185">Reference proteome</keyword>
<evidence type="ECO:0000313" key="6">
    <source>
        <dbReference type="Proteomes" id="UP000192783"/>
    </source>
</evidence>
<evidence type="ECO:0000256" key="1">
    <source>
        <dbReference type="ARBA" id="ARBA00022723"/>
    </source>
</evidence>
<evidence type="ECO:0000256" key="2">
    <source>
        <dbReference type="ARBA" id="ARBA00022801"/>
    </source>
</evidence>
<dbReference type="GO" id="GO:0008758">
    <property type="term" value="F:UDP-2,3-diacylglucosamine hydrolase activity"/>
    <property type="evidence" value="ECO:0007669"/>
    <property type="project" value="TreeGrafter"/>
</dbReference>
<reference evidence="5 6" key="1">
    <citation type="submission" date="2017-04" db="EMBL/GenBank/DDBJ databases">
        <authorList>
            <person name="Afonso C.L."/>
            <person name="Miller P.J."/>
            <person name="Scott M.A."/>
            <person name="Spackman E."/>
            <person name="Goraichik I."/>
            <person name="Dimitrov K.M."/>
            <person name="Suarez D.L."/>
            <person name="Swayne D.E."/>
        </authorList>
    </citation>
    <scope>NUCLEOTIDE SEQUENCE [LARGE SCALE GENOMIC DNA]</scope>
    <source>
        <strain evidence="5 6">DSM 13146</strain>
    </source>
</reference>
<keyword evidence="3" id="KW-1133">Transmembrane helix</keyword>
<keyword evidence="3" id="KW-0812">Transmembrane</keyword>
<dbReference type="GO" id="GO:0046872">
    <property type="term" value="F:metal ion binding"/>
    <property type="evidence" value="ECO:0007669"/>
    <property type="project" value="UniProtKB-KW"/>
</dbReference>
<feature type="transmembrane region" description="Helical" evidence="3">
    <location>
        <begin position="66"/>
        <end position="90"/>
    </location>
</feature>
<gene>
    <name evidence="5" type="ORF">SAMN02746041_00969</name>
</gene>
<dbReference type="InterPro" id="IPR004843">
    <property type="entry name" value="Calcineurin-like_PHP"/>
</dbReference>
<name>A0A1W1X9W9_9BACT</name>
<dbReference type="Gene3D" id="3.60.21.10">
    <property type="match status" value="1"/>
</dbReference>
<dbReference type="GO" id="GO:0016020">
    <property type="term" value="C:membrane"/>
    <property type="evidence" value="ECO:0007669"/>
    <property type="project" value="GOC"/>
</dbReference>
<protein>
    <recommendedName>
        <fullName evidence="4">Calcineurin-like phosphoesterase domain-containing protein</fullName>
    </recommendedName>
</protein>
<dbReference type="InterPro" id="IPR051158">
    <property type="entry name" value="Metallophosphoesterase_sf"/>
</dbReference>
<feature type="transmembrane region" description="Helical" evidence="3">
    <location>
        <begin position="33"/>
        <end position="54"/>
    </location>
</feature>
<keyword evidence="3" id="KW-0472">Membrane</keyword>
<dbReference type="OrthoDB" id="9780884at2"/>
<feature type="transmembrane region" description="Helical" evidence="3">
    <location>
        <begin position="110"/>
        <end position="130"/>
    </location>
</feature>